<dbReference type="Proteomes" id="UP000283841">
    <property type="component" value="Unassembled WGS sequence"/>
</dbReference>
<dbReference type="GeneID" id="39599593"/>
<reference evidence="15 16" key="1">
    <citation type="journal article" date="2018" name="Front. Microbiol.">
        <title>Genomic and genetic insights into a cosmopolitan fungus, Paecilomyces variotii (Eurotiales).</title>
        <authorList>
            <person name="Urquhart A.S."/>
            <person name="Mondo S.J."/>
            <person name="Makela M.R."/>
            <person name="Hane J.K."/>
            <person name="Wiebenga A."/>
            <person name="He G."/>
            <person name="Mihaltcheva S."/>
            <person name="Pangilinan J."/>
            <person name="Lipzen A."/>
            <person name="Barry K."/>
            <person name="de Vries R.P."/>
            <person name="Grigoriev I.V."/>
            <person name="Idnurm A."/>
        </authorList>
    </citation>
    <scope>NUCLEOTIDE SEQUENCE [LARGE SCALE GENOMIC DNA]</scope>
    <source>
        <strain evidence="15 16">CBS 101075</strain>
    </source>
</reference>
<evidence type="ECO:0000313" key="16">
    <source>
        <dbReference type="Proteomes" id="UP000283841"/>
    </source>
</evidence>
<dbReference type="SUPFAM" id="SSF56281">
    <property type="entry name" value="Metallo-hydrolase/oxidoreductase"/>
    <property type="match status" value="1"/>
</dbReference>
<feature type="compositionally biased region" description="Polar residues" evidence="13">
    <location>
        <begin position="785"/>
        <end position="798"/>
    </location>
</feature>
<evidence type="ECO:0000256" key="11">
    <source>
        <dbReference type="ARBA" id="ARBA00039759"/>
    </source>
</evidence>
<evidence type="ECO:0000256" key="2">
    <source>
        <dbReference type="ARBA" id="ARBA00010304"/>
    </source>
</evidence>
<evidence type="ECO:0000256" key="12">
    <source>
        <dbReference type="ARBA" id="ARBA00042677"/>
    </source>
</evidence>
<dbReference type="GO" id="GO:0035312">
    <property type="term" value="F:5'-3' DNA exonuclease activity"/>
    <property type="evidence" value="ECO:0007669"/>
    <property type="project" value="TreeGrafter"/>
</dbReference>
<feature type="compositionally biased region" description="Low complexity" evidence="13">
    <location>
        <begin position="717"/>
        <end position="727"/>
    </location>
</feature>
<dbReference type="InterPro" id="IPR011084">
    <property type="entry name" value="DRMBL"/>
</dbReference>
<keyword evidence="7" id="KW-0269">Exonuclease</keyword>
<comment type="similarity">
    <text evidence="2">Belongs to the DNA repair metallo-beta-lactamase (DRMBL) family.</text>
</comment>
<evidence type="ECO:0000256" key="1">
    <source>
        <dbReference type="ARBA" id="ARBA00004123"/>
    </source>
</evidence>
<evidence type="ECO:0000256" key="5">
    <source>
        <dbReference type="ARBA" id="ARBA00022763"/>
    </source>
</evidence>
<dbReference type="PANTHER" id="PTHR23240">
    <property type="entry name" value="DNA CROSS-LINK REPAIR PROTEIN PSO2/SNM1-RELATED"/>
    <property type="match status" value="1"/>
</dbReference>
<dbReference type="STRING" id="264951.A0A443HZH4"/>
<comment type="subcellular location">
    <subcellularLocation>
        <location evidence="1">Nucleus</location>
    </subcellularLocation>
</comment>
<evidence type="ECO:0000259" key="14">
    <source>
        <dbReference type="Pfam" id="PF07522"/>
    </source>
</evidence>
<evidence type="ECO:0000256" key="9">
    <source>
        <dbReference type="ARBA" id="ARBA00023204"/>
    </source>
</evidence>
<keyword evidence="9" id="KW-0234">DNA repair</keyword>
<feature type="region of interest" description="Disordered" evidence="13">
    <location>
        <begin position="405"/>
        <end position="427"/>
    </location>
</feature>
<feature type="compositionally biased region" description="Low complexity" evidence="13">
    <location>
        <begin position="739"/>
        <end position="761"/>
    </location>
</feature>
<comment type="caution">
    <text evidence="15">The sequence shown here is derived from an EMBL/GenBank/DDBJ whole genome shotgun (WGS) entry which is preliminary data.</text>
</comment>
<evidence type="ECO:0000256" key="6">
    <source>
        <dbReference type="ARBA" id="ARBA00022801"/>
    </source>
</evidence>
<keyword evidence="10" id="KW-0539">Nucleus</keyword>
<keyword evidence="3" id="KW-0540">Nuclease</keyword>
<evidence type="ECO:0000256" key="7">
    <source>
        <dbReference type="ARBA" id="ARBA00022839"/>
    </source>
</evidence>
<feature type="compositionally biased region" description="Polar residues" evidence="13">
    <location>
        <begin position="552"/>
        <end position="585"/>
    </location>
</feature>
<feature type="compositionally biased region" description="Acidic residues" evidence="13">
    <location>
        <begin position="690"/>
        <end position="700"/>
    </location>
</feature>
<dbReference type="GO" id="GO:0003684">
    <property type="term" value="F:damaged DNA binding"/>
    <property type="evidence" value="ECO:0007669"/>
    <property type="project" value="TreeGrafter"/>
</dbReference>
<gene>
    <name evidence="15" type="ORF">C8Q69DRAFT_462445</name>
</gene>
<keyword evidence="4" id="KW-0255">Endonuclease</keyword>
<sequence>MSTFDGIVEEFPFIRIDYFRKNPDRPSPLACFLSHVHSDHLQGLESLRSPFIYCSAATRELLLRIEKYPHRMNFSKGILESRKQHYNHLAKLLRPIPLNTPTEIELTPRLRIRVTLLDANHCLGAVMFLIEGDGKAVLYTGDIRAETWWVNSLIRHPVLIPYTLGNKRLNKVYLDTTFAIKSDVYRSFPSKAEGIKELLDKVYAYPDDTVFYLRAWTFGYEDVWLALSAALNSKIHVDRYQRRLYQSLHPRNDGKVPEAAFLCGFELGNNFSPGCLTGDESCRIHSCEPGMFCPVIASGRAVYITPIVTRSDDVEVPEVGAGGGGGDLYQSHELELPDESSVEQLEKLCLQHIHDPNILTRTKGALIEAFRSKKKTLSLDRYGLKDENDISLQRLVDVLSRGQSLDTTGSNQYEDKERAAGGRTESKRQLPRKITFPYSRHSSYAELCELIAAFRPKDIYPCTVDPETWSEDVSMARLFGHLCSGDIFSHDEYMYKFLSEQQRPQQQMQDISSSTQPSQQSSEQSSQISHALFSQPATGPTEHDRVPKTHTRQLPTGPSSDSSHTRNDAQPSNSTTTSLQKSAAPTSEHHSPSMNHEPPPIPERTEKARKHRNSIRRTWYKIEELRRQGKWHFHNEPLPTWWPTEEEDLYHAEEPSSDEASDVSDPDTPFLVTEDPSITDVNNIAPIDPIDTDVDADADADLPYSQTSTLSISLSMSMSESAFDSQEQPPPPPPPPDSTPQTTPNINDSNNNRITNGSNGNNKRKRLPDPSIRNRIRAYHAARSGSWSDVSLLSAGNNHTEEEQEL</sequence>
<evidence type="ECO:0000256" key="4">
    <source>
        <dbReference type="ARBA" id="ARBA00022759"/>
    </source>
</evidence>
<feature type="compositionally biased region" description="Pro residues" evidence="13">
    <location>
        <begin position="728"/>
        <end position="738"/>
    </location>
</feature>
<dbReference type="InterPro" id="IPR036866">
    <property type="entry name" value="RibonucZ/Hydroxyglut_hydro"/>
</dbReference>
<dbReference type="GO" id="GO:0006310">
    <property type="term" value="P:DNA recombination"/>
    <property type="evidence" value="ECO:0007669"/>
    <property type="project" value="UniProtKB-KW"/>
</dbReference>
<evidence type="ECO:0000256" key="10">
    <source>
        <dbReference type="ARBA" id="ARBA00023242"/>
    </source>
</evidence>
<feature type="compositionally biased region" description="Acidic residues" evidence="13">
    <location>
        <begin position="655"/>
        <end position="665"/>
    </location>
</feature>
<evidence type="ECO:0000256" key="13">
    <source>
        <dbReference type="SAM" id="MobiDB-lite"/>
    </source>
</evidence>
<dbReference type="Gene3D" id="3.60.15.10">
    <property type="entry name" value="Ribonuclease Z/Hydroxyacylglutathione hydrolase-like"/>
    <property type="match status" value="1"/>
</dbReference>
<proteinExistence type="inferred from homology"/>
<feature type="region of interest" description="Disordered" evidence="13">
    <location>
        <begin position="717"/>
        <end position="806"/>
    </location>
</feature>
<dbReference type="PANTHER" id="PTHR23240:SF8">
    <property type="entry name" value="PROTEIN ARTEMIS"/>
    <property type="match status" value="1"/>
</dbReference>
<keyword evidence="16" id="KW-1185">Reference proteome</keyword>
<protein>
    <recommendedName>
        <fullName evidence="11">Protein artemis</fullName>
    </recommendedName>
    <alternativeName>
        <fullName evidence="12">DNA cross-link repair 1C protein</fullName>
    </alternativeName>
</protein>
<evidence type="ECO:0000256" key="3">
    <source>
        <dbReference type="ARBA" id="ARBA00022722"/>
    </source>
</evidence>
<dbReference type="GO" id="GO:0036297">
    <property type="term" value="P:interstrand cross-link repair"/>
    <property type="evidence" value="ECO:0007669"/>
    <property type="project" value="TreeGrafter"/>
</dbReference>
<organism evidence="15 16">
    <name type="scientific">Byssochlamys spectabilis</name>
    <name type="common">Paecilomyces variotii</name>
    <dbReference type="NCBI Taxonomy" id="264951"/>
    <lineage>
        <taxon>Eukaryota</taxon>
        <taxon>Fungi</taxon>
        <taxon>Dikarya</taxon>
        <taxon>Ascomycota</taxon>
        <taxon>Pezizomycotina</taxon>
        <taxon>Eurotiomycetes</taxon>
        <taxon>Eurotiomycetidae</taxon>
        <taxon>Eurotiales</taxon>
        <taxon>Thermoascaceae</taxon>
        <taxon>Paecilomyces</taxon>
    </lineage>
</organism>
<dbReference type="GO" id="GO:0004519">
    <property type="term" value="F:endonuclease activity"/>
    <property type="evidence" value="ECO:0007669"/>
    <property type="project" value="UniProtKB-KW"/>
</dbReference>
<dbReference type="EMBL" id="RCNU01000003">
    <property type="protein sequence ID" value="RWQ97131.1"/>
    <property type="molecule type" value="Genomic_DNA"/>
</dbReference>
<dbReference type="GO" id="GO:0000723">
    <property type="term" value="P:telomere maintenance"/>
    <property type="evidence" value="ECO:0007669"/>
    <property type="project" value="TreeGrafter"/>
</dbReference>
<feature type="region of interest" description="Disordered" evidence="13">
    <location>
        <begin position="651"/>
        <end position="700"/>
    </location>
</feature>
<keyword evidence="6" id="KW-0378">Hydrolase</keyword>
<keyword evidence="5" id="KW-0227">DNA damage</keyword>
<evidence type="ECO:0000313" key="15">
    <source>
        <dbReference type="EMBL" id="RWQ97131.1"/>
    </source>
</evidence>
<feature type="region of interest" description="Disordered" evidence="13">
    <location>
        <begin position="501"/>
        <end position="612"/>
    </location>
</feature>
<dbReference type="Pfam" id="PF07522">
    <property type="entry name" value="DRMBL"/>
    <property type="match status" value="1"/>
</dbReference>
<feature type="compositionally biased region" description="Polar residues" evidence="13">
    <location>
        <begin position="501"/>
        <end position="511"/>
    </location>
</feature>
<dbReference type="RefSeq" id="XP_028486776.1">
    <property type="nucleotide sequence ID" value="XM_028630316.1"/>
</dbReference>
<accession>A0A443HZH4</accession>
<keyword evidence="8" id="KW-0233">DNA recombination</keyword>
<feature type="compositionally biased region" description="Basic and acidic residues" evidence="13">
    <location>
        <begin position="413"/>
        <end position="427"/>
    </location>
</feature>
<dbReference type="AlphaFoldDB" id="A0A443HZH4"/>
<name>A0A443HZH4_BYSSP</name>
<dbReference type="GO" id="GO:0006303">
    <property type="term" value="P:double-strand break repair via nonhomologous end joining"/>
    <property type="evidence" value="ECO:0007669"/>
    <property type="project" value="TreeGrafter"/>
</dbReference>
<evidence type="ECO:0000256" key="8">
    <source>
        <dbReference type="ARBA" id="ARBA00023172"/>
    </source>
</evidence>
<dbReference type="GO" id="GO:0005634">
    <property type="term" value="C:nucleus"/>
    <property type="evidence" value="ECO:0007669"/>
    <property type="project" value="UniProtKB-SubCell"/>
</dbReference>
<feature type="compositionally biased region" description="Low complexity" evidence="13">
    <location>
        <begin position="512"/>
        <end position="529"/>
    </location>
</feature>
<feature type="domain" description="DNA repair metallo-beta-lactamase" evidence="14">
    <location>
        <begin position="425"/>
        <end position="463"/>
    </location>
</feature>
<dbReference type="Pfam" id="PF23023">
    <property type="entry name" value="Anti-Pycsar_Apyc1"/>
    <property type="match status" value="1"/>
</dbReference>
<dbReference type="VEuPathDB" id="FungiDB:C8Q69DRAFT_462445"/>